<comment type="caution">
    <text evidence="1">The sequence shown here is derived from an EMBL/GenBank/DDBJ whole genome shotgun (WGS) entry which is preliminary data.</text>
</comment>
<dbReference type="Gene3D" id="3.40.50.1010">
    <property type="entry name" value="5'-nuclease"/>
    <property type="match status" value="1"/>
</dbReference>
<reference evidence="1 2" key="1">
    <citation type="submission" date="2020-04" db="EMBL/GenBank/DDBJ databases">
        <title>MicrobeNet Type strains.</title>
        <authorList>
            <person name="Nicholson A.C."/>
        </authorList>
    </citation>
    <scope>NUCLEOTIDE SEQUENCE [LARGE SCALE GENOMIC DNA]</scope>
    <source>
        <strain evidence="1 2">JCM 3332</strain>
    </source>
</reference>
<accession>A0A846YK07</accession>
<dbReference type="InterPro" id="IPR029060">
    <property type="entry name" value="PIN-like_dom_sf"/>
</dbReference>
<organism evidence="1 2">
    <name type="scientific">Nocardia flavorosea</name>
    <dbReference type="NCBI Taxonomy" id="53429"/>
    <lineage>
        <taxon>Bacteria</taxon>
        <taxon>Bacillati</taxon>
        <taxon>Actinomycetota</taxon>
        <taxon>Actinomycetes</taxon>
        <taxon>Mycobacteriales</taxon>
        <taxon>Nocardiaceae</taxon>
        <taxon>Nocardia</taxon>
    </lineage>
</organism>
<gene>
    <name evidence="1" type="ORF">HGA15_28185</name>
</gene>
<dbReference type="GO" id="GO:0003677">
    <property type="term" value="F:DNA binding"/>
    <property type="evidence" value="ECO:0007669"/>
    <property type="project" value="UniProtKB-KW"/>
</dbReference>
<evidence type="ECO:0000313" key="2">
    <source>
        <dbReference type="Proteomes" id="UP000570678"/>
    </source>
</evidence>
<evidence type="ECO:0000313" key="1">
    <source>
        <dbReference type="EMBL" id="NKY59956.1"/>
    </source>
</evidence>
<proteinExistence type="predicted"/>
<sequence length="147" mass="15446">MAHGKLTLPASRRPAPAQGGTAVLDCQGLSRLVDDSAPVVALVAEARARGMEVVVSALTIIEATHRKTNRARLNWLLSGIRIEPVDEAAARAASALLLDTGLHGHKYAIDAVVAEMALRQPTPVVVLTSDADDMSTLCGPTVRIIPL</sequence>
<keyword evidence="2" id="KW-1185">Reference proteome</keyword>
<dbReference type="Proteomes" id="UP000570678">
    <property type="component" value="Unassembled WGS sequence"/>
</dbReference>
<dbReference type="EMBL" id="JAAXOT010000019">
    <property type="protein sequence ID" value="NKY59956.1"/>
    <property type="molecule type" value="Genomic_DNA"/>
</dbReference>
<dbReference type="AlphaFoldDB" id="A0A846YK07"/>
<keyword evidence="1" id="KW-0238">DNA-binding</keyword>
<name>A0A846YK07_9NOCA</name>
<dbReference type="SUPFAM" id="SSF88723">
    <property type="entry name" value="PIN domain-like"/>
    <property type="match status" value="1"/>
</dbReference>
<protein>
    <submittedName>
        <fullName evidence="1">DNA-binding protein</fullName>
    </submittedName>
</protein>